<dbReference type="AlphaFoldDB" id="A0A848LA05"/>
<organism evidence="1 2">
    <name type="scientific">Pyxidicoccus fallax</name>
    <dbReference type="NCBI Taxonomy" id="394095"/>
    <lineage>
        <taxon>Bacteria</taxon>
        <taxon>Pseudomonadati</taxon>
        <taxon>Myxococcota</taxon>
        <taxon>Myxococcia</taxon>
        <taxon>Myxococcales</taxon>
        <taxon>Cystobacterineae</taxon>
        <taxon>Myxococcaceae</taxon>
        <taxon>Pyxidicoccus</taxon>
    </lineage>
</organism>
<name>A0A848LA05_9BACT</name>
<accession>A0A848LA05</accession>
<reference evidence="1 2" key="1">
    <citation type="submission" date="2020-04" db="EMBL/GenBank/DDBJ databases">
        <title>Draft genome of Pyxidicoccus fallax type strain.</title>
        <authorList>
            <person name="Whitworth D.E."/>
        </authorList>
    </citation>
    <scope>NUCLEOTIDE SEQUENCE [LARGE SCALE GENOMIC DNA]</scope>
    <source>
        <strain evidence="1 2">DSM 14698</strain>
    </source>
</reference>
<sequence>MVIPPLQAYRGGSQGLLDEAINSAMSEGLGAHLQTLDASRFHTVADEYVEKLNAWGFSARRLPLPVDLASLPAFKSESSGEFAERDLRSLGASGDIDTLILLSVYQCGTLRSYYAFIPLGAPVAICMSKGEMIDLKTNAVRWRAYPEMDASVTVKVSGEWDEPPDYRNVTAAIAQAITHAQGFLVKEFFGKRPLSACTDTPGFRNASAAERDQMLASCSGQ</sequence>
<dbReference type="Proteomes" id="UP000518300">
    <property type="component" value="Unassembled WGS sequence"/>
</dbReference>
<evidence type="ECO:0000313" key="1">
    <source>
        <dbReference type="EMBL" id="NMO13513.1"/>
    </source>
</evidence>
<protein>
    <submittedName>
        <fullName evidence="1">Uncharacterized protein</fullName>
    </submittedName>
</protein>
<evidence type="ECO:0000313" key="2">
    <source>
        <dbReference type="Proteomes" id="UP000518300"/>
    </source>
</evidence>
<dbReference type="RefSeq" id="WP_169342794.1">
    <property type="nucleotide sequence ID" value="NZ_JABBJJ010000004.1"/>
</dbReference>
<comment type="caution">
    <text evidence="1">The sequence shown here is derived from an EMBL/GenBank/DDBJ whole genome shotgun (WGS) entry which is preliminary data.</text>
</comment>
<gene>
    <name evidence="1" type="ORF">HG543_01370</name>
</gene>
<proteinExistence type="predicted"/>
<keyword evidence="2" id="KW-1185">Reference proteome</keyword>
<dbReference type="EMBL" id="JABBJJ010000004">
    <property type="protein sequence ID" value="NMO13513.1"/>
    <property type="molecule type" value="Genomic_DNA"/>
</dbReference>